<comment type="caution">
    <text evidence="2">The sequence shown here is derived from an EMBL/GenBank/DDBJ whole genome shotgun (WGS) entry which is preliminary data.</text>
</comment>
<dbReference type="Proteomes" id="UP001597286">
    <property type="component" value="Unassembled WGS sequence"/>
</dbReference>
<dbReference type="InterPro" id="IPR038332">
    <property type="entry name" value="PPE_sf"/>
</dbReference>
<evidence type="ECO:0000313" key="3">
    <source>
        <dbReference type="Proteomes" id="UP001597286"/>
    </source>
</evidence>
<dbReference type="Gene3D" id="1.20.1260.20">
    <property type="entry name" value="PPE superfamily"/>
    <property type="match status" value="1"/>
</dbReference>
<dbReference type="RefSeq" id="WP_378484367.1">
    <property type="nucleotide sequence ID" value="NZ_JBHUFB010000008.1"/>
</dbReference>
<evidence type="ECO:0008006" key="4">
    <source>
        <dbReference type="Google" id="ProtNLM"/>
    </source>
</evidence>
<evidence type="ECO:0000313" key="2">
    <source>
        <dbReference type="EMBL" id="MFD1811827.1"/>
    </source>
</evidence>
<feature type="compositionally biased region" description="Gly residues" evidence="1">
    <location>
        <begin position="224"/>
        <end position="247"/>
    </location>
</feature>
<feature type="compositionally biased region" description="Low complexity" evidence="1">
    <location>
        <begin position="377"/>
        <end position="389"/>
    </location>
</feature>
<sequence length="440" mass="41375">MTTSPTELVKGAVTTGVKAAMSLVSDGDAGTFGGGGSSGFGSGGSLAADHFDGMSHEAIVAAVEQMEPGVVDASAAGWKAISATLSEGLTDFNKAVEGEIHGDGTSGWTGSAADAALGAAKGYVTDSENLSTAGQAMAGTVQDAADSINRVKALMPPAVEVNLMGTLMSAVGIKSAMHERDEARQQAVQIMKAVYKPAMQDAYDGVPDLPKPPKVVAPESTPGTGDGSGGGGGGGGTANRQPGGTGQTGEAEQPPNADTPGAAEQGENAAPPDVNGQQIGGAQNTADSGGWPGGHQSDAQVRAAGLGTDGTSPAYAGTGSGGSGGGYGAGSPGYGGGGAGGSAGLGGGSGAGGYGGSGFVPAPGAVPIAAGAAGAAGAPGASVGAAGRPGTPGAGMPGAGARGGGDDDTEHNTPGYLVNIDNGNELVGSIPLVAPPVLGA</sequence>
<organism evidence="2 3">
    <name type="scientific">Rhodococcus gannanensis</name>
    <dbReference type="NCBI Taxonomy" id="1960308"/>
    <lineage>
        <taxon>Bacteria</taxon>
        <taxon>Bacillati</taxon>
        <taxon>Actinomycetota</taxon>
        <taxon>Actinomycetes</taxon>
        <taxon>Mycobacteriales</taxon>
        <taxon>Nocardiaceae</taxon>
        <taxon>Rhodococcus</taxon>
    </lineage>
</organism>
<proteinExistence type="predicted"/>
<reference evidence="3" key="1">
    <citation type="journal article" date="2019" name="Int. J. Syst. Evol. Microbiol.">
        <title>The Global Catalogue of Microorganisms (GCM) 10K type strain sequencing project: providing services to taxonomists for standard genome sequencing and annotation.</title>
        <authorList>
            <consortium name="The Broad Institute Genomics Platform"/>
            <consortium name="The Broad Institute Genome Sequencing Center for Infectious Disease"/>
            <person name="Wu L."/>
            <person name="Ma J."/>
        </authorList>
    </citation>
    <scope>NUCLEOTIDE SEQUENCE [LARGE SCALE GENOMIC DNA]</scope>
    <source>
        <strain evidence="3">DT72</strain>
    </source>
</reference>
<feature type="compositionally biased region" description="Gly residues" evidence="1">
    <location>
        <begin position="390"/>
        <end position="403"/>
    </location>
</feature>
<feature type="region of interest" description="Disordered" evidence="1">
    <location>
        <begin position="203"/>
        <end position="298"/>
    </location>
</feature>
<protein>
    <recommendedName>
        <fullName evidence="4">PPE domain-containing protein</fullName>
    </recommendedName>
</protein>
<dbReference type="EMBL" id="JBHUFB010000008">
    <property type="protein sequence ID" value="MFD1811827.1"/>
    <property type="molecule type" value="Genomic_DNA"/>
</dbReference>
<accession>A0ABW4P1N9</accession>
<gene>
    <name evidence="2" type="ORF">ACFSJG_06335</name>
</gene>
<dbReference type="SUPFAM" id="SSF140459">
    <property type="entry name" value="PE/PPE dimer-like"/>
    <property type="match status" value="1"/>
</dbReference>
<evidence type="ECO:0000256" key="1">
    <source>
        <dbReference type="SAM" id="MobiDB-lite"/>
    </source>
</evidence>
<keyword evidence="3" id="KW-1185">Reference proteome</keyword>
<feature type="compositionally biased region" description="Polar residues" evidence="1">
    <location>
        <begin position="275"/>
        <end position="287"/>
    </location>
</feature>
<name>A0ABW4P1N9_9NOCA</name>
<feature type="region of interest" description="Disordered" evidence="1">
    <location>
        <begin position="377"/>
        <end position="415"/>
    </location>
</feature>